<dbReference type="InterPro" id="IPR017441">
    <property type="entry name" value="Protein_kinase_ATP_BS"/>
</dbReference>
<dbReference type="InterPro" id="IPR017194">
    <property type="entry name" value="Transform_growth_fac-b_typ-2"/>
</dbReference>
<evidence type="ECO:0000256" key="3">
    <source>
        <dbReference type="ARBA" id="ARBA00004479"/>
    </source>
</evidence>
<keyword evidence="16 22" id="KW-0472">Membrane</keyword>
<feature type="transmembrane region" description="Helical" evidence="22">
    <location>
        <begin position="136"/>
        <end position="158"/>
    </location>
</feature>
<keyword evidence="6" id="KW-0723">Serine/threonine-protein kinase</keyword>
<evidence type="ECO:0000256" key="10">
    <source>
        <dbReference type="ARBA" id="ARBA00022729"/>
    </source>
</evidence>
<dbReference type="Gene3D" id="2.10.60.10">
    <property type="entry name" value="CD59"/>
    <property type="match status" value="1"/>
</dbReference>
<keyword evidence="17" id="KW-0675">Receptor</keyword>
<evidence type="ECO:0000256" key="21">
    <source>
        <dbReference type="PROSITE-ProRule" id="PRU10141"/>
    </source>
</evidence>
<dbReference type="GO" id="GO:0005886">
    <property type="term" value="C:plasma membrane"/>
    <property type="evidence" value="ECO:0007669"/>
    <property type="project" value="TreeGrafter"/>
</dbReference>
<comment type="similarity">
    <text evidence="4">Belongs to the protein kinase superfamily. TKL Ser/Thr protein kinase family. TGFB receptor subfamily.</text>
</comment>
<evidence type="ECO:0000256" key="13">
    <source>
        <dbReference type="ARBA" id="ARBA00022840"/>
    </source>
</evidence>
<evidence type="ECO:0000256" key="22">
    <source>
        <dbReference type="SAM" id="Phobius"/>
    </source>
</evidence>
<dbReference type="InterPro" id="IPR045860">
    <property type="entry name" value="Snake_toxin-like_sf"/>
</dbReference>
<proteinExistence type="inferred from homology"/>
<keyword evidence="8 22" id="KW-0812">Transmembrane</keyword>
<dbReference type="SUPFAM" id="SSF57302">
    <property type="entry name" value="Snake toxin-like"/>
    <property type="match status" value="1"/>
</dbReference>
<evidence type="ECO:0000313" key="26">
    <source>
        <dbReference type="EMBL" id="CAB3378272.1"/>
    </source>
</evidence>
<dbReference type="FunFam" id="3.30.200.20:FF:000055">
    <property type="entry name" value="Receptor protein serine/threonine kinase"/>
    <property type="match status" value="1"/>
</dbReference>
<keyword evidence="9" id="KW-0479">Metal-binding</keyword>
<keyword evidence="7" id="KW-0808">Transferase</keyword>
<feature type="signal peptide" evidence="23">
    <location>
        <begin position="1"/>
        <end position="31"/>
    </location>
</feature>
<dbReference type="Gene3D" id="3.30.200.20">
    <property type="entry name" value="Phosphorylase Kinase, domain 1"/>
    <property type="match status" value="1"/>
</dbReference>
<evidence type="ECO:0000256" key="9">
    <source>
        <dbReference type="ARBA" id="ARBA00022723"/>
    </source>
</evidence>
<dbReference type="PANTHER" id="PTHR23255:SF68">
    <property type="entry name" value="RECEPTOR PROTEIN SERINE_THREONINE KINASE"/>
    <property type="match status" value="1"/>
</dbReference>
<feature type="domain" description="Protein kinase" evidence="24">
    <location>
        <begin position="211"/>
        <end position="505"/>
    </location>
</feature>
<dbReference type="InterPro" id="IPR000333">
    <property type="entry name" value="TGFB_receptor"/>
</dbReference>
<sequence>MAMEMAAGRNLRSKSCILLGLTILAGHLVLANSITCYCEGHCPDGVLTGTCESQDYCFAVVELVYNYRTGWSSPLYSYGCLPPEETGYMQCQMHMVSHTIPKNISCCKEDMCNEGLIPPLETIILNAPPSFISDQAILIILVIIAVIVSAVVVMFILWKLARGVDDGGSYKKSKLFLRSNSRSAFDELVDPSSGSGSGLPLLVQRTIAKQLQMVKAVGKGRYGDVWLAKWRGEKVAVKIFFTTEEASWIRETELYQTVMMRHENLLSFIASDIKGNGSWTQMLLITDYHPLGSLYDYLLTNVISSEAGLALALSAVSGLNHLHTEIFGTRGKPGIAHRDIKSKNILVKRNGQCVIADFGLAVRYDRTTEKIDIPVNTRVGTKRYMAPECLNETINLQVFESFKMADMYSFGLVLWEIARRCYTGNKMMHVDDFQVPYYDCVTTDPSFEDMNEVVNVKCIRPELSERWETDEILRCFSKLMQECWHQSPAVRLTALRVKKTLRKFEPEWSMADSSYKIDMAMCPKRHRI</sequence>
<dbReference type="SMART" id="SM00467">
    <property type="entry name" value="GS"/>
    <property type="match status" value="1"/>
</dbReference>
<feature type="chain" id="PRO_5035865502" description="receptor protein serine/threonine kinase" evidence="23">
    <location>
        <begin position="32"/>
        <end position="528"/>
    </location>
</feature>
<dbReference type="CDD" id="cd14056">
    <property type="entry name" value="STKc_TGFbR_I"/>
    <property type="match status" value="1"/>
</dbReference>
<evidence type="ECO:0000256" key="7">
    <source>
        <dbReference type="ARBA" id="ARBA00022679"/>
    </source>
</evidence>
<dbReference type="SMART" id="SM00220">
    <property type="entry name" value="S_TKc"/>
    <property type="match status" value="1"/>
</dbReference>
<keyword evidence="11 19" id="KW-0547">Nucleotide-binding</keyword>
<evidence type="ECO:0000256" key="5">
    <source>
        <dbReference type="ARBA" id="ARBA00012401"/>
    </source>
</evidence>
<evidence type="ECO:0000256" key="1">
    <source>
        <dbReference type="ARBA" id="ARBA00001936"/>
    </source>
</evidence>
<evidence type="ECO:0000256" key="23">
    <source>
        <dbReference type="SAM" id="SignalP"/>
    </source>
</evidence>
<dbReference type="PROSITE" id="PS00108">
    <property type="entry name" value="PROTEIN_KINASE_ST"/>
    <property type="match status" value="1"/>
</dbReference>
<comment type="cofactor">
    <cofactor evidence="2">
        <name>Mg(2+)</name>
        <dbReference type="ChEBI" id="CHEBI:18420"/>
    </cofactor>
</comment>
<keyword evidence="10 23" id="KW-0732">Signal</keyword>
<dbReference type="PROSITE" id="PS00107">
    <property type="entry name" value="PROTEIN_KINASE_ATP"/>
    <property type="match status" value="1"/>
</dbReference>
<reference evidence="26 27" key="1">
    <citation type="submission" date="2020-04" db="EMBL/GenBank/DDBJ databases">
        <authorList>
            <person name="Alioto T."/>
            <person name="Alioto T."/>
            <person name="Gomez Garrido J."/>
        </authorList>
    </citation>
    <scope>NUCLEOTIDE SEQUENCE [LARGE SCALE GENOMIC DNA]</scope>
</reference>
<comment type="subcellular location">
    <subcellularLocation>
        <location evidence="3">Membrane</location>
        <topology evidence="3">Single-pass type I membrane protein</topology>
    </subcellularLocation>
</comment>
<dbReference type="GO" id="GO:0004675">
    <property type="term" value="F:transmembrane receptor protein serine/threonine kinase activity"/>
    <property type="evidence" value="ECO:0007669"/>
    <property type="project" value="UniProtKB-EC"/>
</dbReference>
<evidence type="ECO:0000256" key="12">
    <source>
        <dbReference type="ARBA" id="ARBA00022777"/>
    </source>
</evidence>
<dbReference type="InterPro" id="IPR000719">
    <property type="entry name" value="Prot_kinase_dom"/>
</dbReference>
<dbReference type="PROSITE" id="PS51256">
    <property type="entry name" value="GS"/>
    <property type="match status" value="1"/>
</dbReference>
<dbReference type="InterPro" id="IPR000472">
    <property type="entry name" value="Activin_recp"/>
</dbReference>
<dbReference type="FunFam" id="1.10.510.10:FF:000018">
    <property type="entry name" value="Receptor protein serine/threonine kinase"/>
    <property type="match status" value="1"/>
</dbReference>
<accession>A0A8S1D626</accession>
<dbReference type="InterPro" id="IPR008271">
    <property type="entry name" value="Ser/Thr_kinase_AS"/>
</dbReference>
<dbReference type="AlphaFoldDB" id="A0A8S1D626"/>
<feature type="domain" description="GS" evidence="25">
    <location>
        <begin position="179"/>
        <end position="210"/>
    </location>
</feature>
<feature type="disulfide bond" evidence="20">
    <location>
        <begin position="38"/>
        <end position="42"/>
    </location>
</feature>
<dbReference type="GO" id="GO:0043235">
    <property type="term" value="C:receptor complex"/>
    <property type="evidence" value="ECO:0007669"/>
    <property type="project" value="InterPro"/>
</dbReference>
<keyword evidence="27" id="KW-1185">Reference proteome</keyword>
<dbReference type="CDD" id="cd23596">
    <property type="entry name" value="TFP_LU_ECD_Tkv"/>
    <property type="match status" value="1"/>
</dbReference>
<keyword evidence="13 19" id="KW-0067">ATP-binding</keyword>
<dbReference type="InterPro" id="IPR011009">
    <property type="entry name" value="Kinase-like_dom_sf"/>
</dbReference>
<dbReference type="OrthoDB" id="69842at2759"/>
<protein>
    <recommendedName>
        <fullName evidence="5">receptor protein serine/threonine kinase</fullName>
        <ecNumber evidence="5">2.7.11.30</ecNumber>
    </recommendedName>
</protein>
<dbReference type="Pfam" id="PF08515">
    <property type="entry name" value="TGF_beta_GS"/>
    <property type="match status" value="1"/>
</dbReference>
<evidence type="ECO:0000256" key="19">
    <source>
        <dbReference type="PIRSR" id="PIRSR037393-2"/>
    </source>
</evidence>
<keyword evidence="20" id="KW-1015">Disulfide bond</keyword>
<evidence type="ECO:0000256" key="2">
    <source>
        <dbReference type="ARBA" id="ARBA00001946"/>
    </source>
</evidence>
<dbReference type="FunFam" id="2.10.60.10:FF:000021">
    <property type="entry name" value="Receptor protein serine/threonine kinase"/>
    <property type="match status" value="1"/>
</dbReference>
<dbReference type="PROSITE" id="PS50011">
    <property type="entry name" value="PROTEIN_KINASE_DOM"/>
    <property type="match status" value="1"/>
</dbReference>
<dbReference type="GO" id="GO:0046872">
    <property type="term" value="F:metal ion binding"/>
    <property type="evidence" value="ECO:0007669"/>
    <property type="project" value="UniProtKB-KW"/>
</dbReference>
<feature type="disulfide bond" evidence="20">
    <location>
        <begin position="91"/>
        <end position="106"/>
    </location>
</feature>
<evidence type="ECO:0000256" key="20">
    <source>
        <dbReference type="PIRSR" id="PIRSR037393-3"/>
    </source>
</evidence>
<feature type="binding site" evidence="19">
    <location>
        <begin position="217"/>
        <end position="225"/>
    </location>
    <ligand>
        <name>ATP</name>
        <dbReference type="ChEBI" id="CHEBI:30616"/>
    </ligand>
</feature>
<evidence type="ECO:0000259" key="25">
    <source>
        <dbReference type="PROSITE" id="PS51256"/>
    </source>
</evidence>
<comment type="caution">
    <text evidence="26">The sequence shown here is derived from an EMBL/GenBank/DDBJ whole genome shotgun (WGS) entry which is preliminary data.</text>
</comment>
<evidence type="ECO:0000256" key="11">
    <source>
        <dbReference type="ARBA" id="ARBA00022741"/>
    </source>
</evidence>
<dbReference type="Pfam" id="PF01064">
    <property type="entry name" value="Activin_recp"/>
    <property type="match status" value="1"/>
</dbReference>
<dbReference type="Gene3D" id="1.10.510.10">
    <property type="entry name" value="Transferase(Phosphotransferase) domain 1"/>
    <property type="match status" value="1"/>
</dbReference>
<dbReference type="EMBL" id="CADEPI010000161">
    <property type="protein sequence ID" value="CAB3378272.1"/>
    <property type="molecule type" value="Genomic_DNA"/>
</dbReference>
<evidence type="ECO:0000256" key="18">
    <source>
        <dbReference type="PIRSR" id="PIRSR037393-1"/>
    </source>
</evidence>
<dbReference type="GO" id="GO:0071363">
    <property type="term" value="P:cellular response to growth factor stimulus"/>
    <property type="evidence" value="ECO:0007669"/>
    <property type="project" value="TreeGrafter"/>
</dbReference>
<feature type="active site" description="Proton acceptor" evidence="18">
    <location>
        <position position="339"/>
    </location>
</feature>
<feature type="binding site" evidence="19 21">
    <location>
        <position position="238"/>
    </location>
    <ligand>
        <name>ATP</name>
        <dbReference type="ChEBI" id="CHEBI:30616"/>
    </ligand>
</feature>
<evidence type="ECO:0000256" key="8">
    <source>
        <dbReference type="ARBA" id="ARBA00022692"/>
    </source>
</evidence>
<dbReference type="PIRSF" id="PIRSF037393">
    <property type="entry name" value="TGFRII"/>
    <property type="match status" value="1"/>
</dbReference>
<dbReference type="InterPro" id="IPR003605">
    <property type="entry name" value="GS_dom"/>
</dbReference>
<evidence type="ECO:0000256" key="16">
    <source>
        <dbReference type="ARBA" id="ARBA00023136"/>
    </source>
</evidence>
<organism evidence="26 27">
    <name type="scientific">Cloeon dipterum</name>
    <dbReference type="NCBI Taxonomy" id="197152"/>
    <lineage>
        <taxon>Eukaryota</taxon>
        <taxon>Metazoa</taxon>
        <taxon>Ecdysozoa</taxon>
        <taxon>Arthropoda</taxon>
        <taxon>Hexapoda</taxon>
        <taxon>Insecta</taxon>
        <taxon>Pterygota</taxon>
        <taxon>Palaeoptera</taxon>
        <taxon>Ephemeroptera</taxon>
        <taxon>Pisciforma</taxon>
        <taxon>Baetidae</taxon>
        <taxon>Cloeon</taxon>
    </lineage>
</organism>
<dbReference type="SUPFAM" id="SSF56112">
    <property type="entry name" value="Protein kinase-like (PK-like)"/>
    <property type="match status" value="1"/>
</dbReference>
<name>A0A8S1D626_9INSE</name>
<dbReference type="Pfam" id="PF00069">
    <property type="entry name" value="Pkinase"/>
    <property type="match status" value="1"/>
</dbReference>
<dbReference type="PANTHER" id="PTHR23255">
    <property type="entry name" value="TRANSFORMING GROWTH FACTOR-BETA RECEPTOR TYPE I AND II"/>
    <property type="match status" value="1"/>
</dbReference>
<comment type="cofactor">
    <cofactor evidence="1">
        <name>Mn(2+)</name>
        <dbReference type="ChEBI" id="CHEBI:29035"/>
    </cofactor>
</comment>
<gene>
    <name evidence="26" type="ORF">CLODIP_2_CD11262</name>
</gene>
<evidence type="ECO:0000256" key="17">
    <source>
        <dbReference type="ARBA" id="ARBA00023170"/>
    </source>
</evidence>
<evidence type="ECO:0000256" key="6">
    <source>
        <dbReference type="ARBA" id="ARBA00022527"/>
    </source>
</evidence>
<dbReference type="GO" id="GO:0005524">
    <property type="term" value="F:ATP binding"/>
    <property type="evidence" value="ECO:0007669"/>
    <property type="project" value="UniProtKB-UniRule"/>
</dbReference>
<evidence type="ECO:0000256" key="14">
    <source>
        <dbReference type="ARBA" id="ARBA00022842"/>
    </source>
</evidence>
<keyword evidence="12" id="KW-0418">Kinase</keyword>
<keyword evidence="14" id="KW-0460">Magnesium</keyword>
<evidence type="ECO:0000256" key="4">
    <source>
        <dbReference type="ARBA" id="ARBA00009605"/>
    </source>
</evidence>
<keyword evidence="15 22" id="KW-1133">Transmembrane helix</keyword>
<dbReference type="Proteomes" id="UP000494165">
    <property type="component" value="Unassembled WGS sequence"/>
</dbReference>
<evidence type="ECO:0000259" key="24">
    <source>
        <dbReference type="PROSITE" id="PS50011"/>
    </source>
</evidence>
<evidence type="ECO:0000313" key="27">
    <source>
        <dbReference type="Proteomes" id="UP000494165"/>
    </source>
</evidence>
<dbReference type="EC" id="2.7.11.30" evidence="5"/>
<evidence type="ECO:0000256" key="15">
    <source>
        <dbReference type="ARBA" id="ARBA00022989"/>
    </source>
</evidence>